<organism evidence="1 2">
    <name type="scientific">Lacihabitans soyangensis</name>
    <dbReference type="NCBI Taxonomy" id="869394"/>
    <lineage>
        <taxon>Bacteria</taxon>
        <taxon>Pseudomonadati</taxon>
        <taxon>Bacteroidota</taxon>
        <taxon>Cytophagia</taxon>
        <taxon>Cytophagales</taxon>
        <taxon>Leadbetterellaceae</taxon>
        <taxon>Lacihabitans</taxon>
    </lineage>
</organism>
<accession>A0AAE3H1X3</accession>
<dbReference type="Gene3D" id="3.40.50.1110">
    <property type="entry name" value="SGNH hydrolase"/>
    <property type="match status" value="1"/>
</dbReference>
<comment type="caution">
    <text evidence="1">The sequence shown here is derived from an EMBL/GenBank/DDBJ whole genome shotgun (WGS) entry which is preliminary data.</text>
</comment>
<sequence length="642" mass="73467">MKMSRNILSVLILFIFNNLVFGQKTETIRGFSREYFDFQGRPAWLMKPKVSAFGNPWVWRAHFPDWHTETDSILLERGFHVAYVNTNDMFGSPTAMQIWDDFYNFLVSERRLAAKVALEGVSRGGLYVYAWAKRNPLKVSCIYAEAPVCDFKSWPMRHGSKDDWNSLLQNYKFTEAEAQSFSDQPMDNLKGLAACKVPILHAISLEDMIVPNEENTFRLVENYIKLGGKATVWPMIKGEKSLQGHHFLIENPEEIADFIEQNSVPSKTVLDPAKYHQIRGGLANSFRKFQKEKFGRVAFMGGSITESSGWRDKFSQYLQEKFPETKFEFINAGIASTGSTPGAFRIGKEVFSKGKIDLLIEEAAVNDRTNGFSSVAQIRGMEGIIRHALLENSMMDVLVMHFVDPEKMADYNAGKEPEEIKNHNRVAEYYNVGEINLAKEVTDRILAGEFNWKDDFKDLHPSVFGQEVYFRSMKTFLNNCYKNTDFTATSRPRVLLKQLDVFSYFRGDYFDIKKAKTLKNWKIEQSWRPDDGVSTRKQFVDIPALVSTEVGSEFTLDFTGTAVGICIASGPDAGVLEYSIDGKQYPKLDLYTQWSSSLHLPWYLVLDDKLKDKRHKLTVKIDSEKNPKSLGNACRIFYFLVN</sequence>
<gene>
    <name evidence="1" type="ORF">EGI31_06045</name>
</gene>
<dbReference type="Gene3D" id="2.60.120.260">
    <property type="entry name" value="Galactose-binding domain-like"/>
    <property type="match status" value="1"/>
</dbReference>
<dbReference type="Gene3D" id="3.40.50.1820">
    <property type="entry name" value="alpha/beta hydrolase"/>
    <property type="match status" value="1"/>
</dbReference>
<name>A0AAE3H1X3_9BACT</name>
<dbReference type="PANTHER" id="PTHR34407">
    <property type="entry name" value="EXPRESSED PROTEIN"/>
    <property type="match status" value="1"/>
</dbReference>
<dbReference type="GO" id="GO:0016788">
    <property type="term" value="F:hydrolase activity, acting on ester bonds"/>
    <property type="evidence" value="ECO:0007669"/>
    <property type="project" value="UniProtKB-ARBA"/>
</dbReference>
<keyword evidence="1" id="KW-0378">Hydrolase</keyword>
<dbReference type="AlphaFoldDB" id="A0AAE3H1X3"/>
<keyword evidence="2" id="KW-1185">Reference proteome</keyword>
<protein>
    <submittedName>
        <fullName evidence="1">SGNH/GDSL hydrolase family protein</fullName>
    </submittedName>
</protein>
<dbReference type="EMBL" id="RJUF01000011">
    <property type="protein sequence ID" value="MCP9762509.1"/>
    <property type="molecule type" value="Genomic_DNA"/>
</dbReference>
<dbReference type="SUPFAM" id="SSF53474">
    <property type="entry name" value="alpha/beta-Hydrolases"/>
    <property type="match status" value="1"/>
</dbReference>
<dbReference type="InterPro" id="IPR029058">
    <property type="entry name" value="AB_hydrolase_fold"/>
</dbReference>
<dbReference type="InterPro" id="IPR036514">
    <property type="entry name" value="SGNH_hydro_sf"/>
</dbReference>
<dbReference type="PANTHER" id="PTHR34407:SF1">
    <property type="entry name" value="SGNH HYDROLASE-TYPE ESTERASE DOMAIN-CONTAINING PROTEIN"/>
    <property type="match status" value="1"/>
</dbReference>
<reference evidence="1 2" key="1">
    <citation type="submission" date="2018-11" db="EMBL/GenBank/DDBJ databases">
        <title>Novel bacteria species description.</title>
        <authorList>
            <person name="Han J.-H."/>
        </authorList>
    </citation>
    <scope>NUCLEOTIDE SEQUENCE [LARGE SCALE GENOMIC DNA]</scope>
    <source>
        <strain evidence="1 2">KCTC23259</strain>
    </source>
</reference>
<proteinExistence type="predicted"/>
<dbReference type="Proteomes" id="UP001204144">
    <property type="component" value="Unassembled WGS sequence"/>
</dbReference>
<dbReference type="SUPFAM" id="SSF52266">
    <property type="entry name" value="SGNH hydrolase"/>
    <property type="match status" value="1"/>
</dbReference>
<dbReference type="CDD" id="cd00229">
    <property type="entry name" value="SGNH_hydrolase"/>
    <property type="match status" value="1"/>
</dbReference>
<evidence type="ECO:0000313" key="2">
    <source>
        <dbReference type="Proteomes" id="UP001204144"/>
    </source>
</evidence>
<evidence type="ECO:0000313" key="1">
    <source>
        <dbReference type="EMBL" id="MCP9762509.1"/>
    </source>
</evidence>